<keyword evidence="4" id="KW-0282">Flagellum</keyword>
<evidence type="ECO:0000256" key="2">
    <source>
        <dbReference type="ARBA" id="ARBA00007703"/>
    </source>
</evidence>
<evidence type="ECO:0000313" key="5">
    <source>
        <dbReference type="Proteomes" id="UP001156215"/>
    </source>
</evidence>
<keyword evidence="4" id="KW-0969">Cilium</keyword>
<sequence length="164" mass="17919">MNAIHAEMTSYLNKEVVAAHELIDILQEEQNRLLSASIDELEPLVAQKAALVAQLTQHTRGRHECLKKAGFEANLAGMNAWIENGKDQPDTISIEKNWGELVSLTQSAKELNRLNGMLISSHMARNQQALSILHSNSQPNAGMYGPDGQPSRLAATPVRSVITG</sequence>
<dbReference type="Gene3D" id="1.20.58.300">
    <property type="entry name" value="FlgN-like"/>
    <property type="match status" value="1"/>
</dbReference>
<dbReference type="AlphaFoldDB" id="A0A9E9LWE7"/>
<evidence type="ECO:0000313" key="4">
    <source>
        <dbReference type="EMBL" id="WAW09521.1"/>
    </source>
</evidence>
<dbReference type="InterPro" id="IPR007809">
    <property type="entry name" value="FlgN-like"/>
</dbReference>
<dbReference type="Pfam" id="PF05130">
    <property type="entry name" value="FlgN"/>
    <property type="match status" value="1"/>
</dbReference>
<comment type="function">
    <text evidence="1">Required for the efficient initiation of filament assembly.</text>
</comment>
<dbReference type="EMBL" id="CP098242">
    <property type="protein sequence ID" value="WAW09521.1"/>
    <property type="molecule type" value="Genomic_DNA"/>
</dbReference>
<proteinExistence type="inferred from homology"/>
<dbReference type="SUPFAM" id="SSF140566">
    <property type="entry name" value="FlgN-like"/>
    <property type="match status" value="1"/>
</dbReference>
<dbReference type="GO" id="GO:0044780">
    <property type="term" value="P:bacterial-type flagellum assembly"/>
    <property type="evidence" value="ECO:0007669"/>
    <property type="project" value="InterPro"/>
</dbReference>
<dbReference type="Proteomes" id="UP001156215">
    <property type="component" value="Chromosome"/>
</dbReference>
<evidence type="ECO:0000256" key="1">
    <source>
        <dbReference type="ARBA" id="ARBA00002397"/>
    </source>
</evidence>
<organism evidence="4 5">
    <name type="scientific">Oxalobacter vibrioformis</name>
    <dbReference type="NCBI Taxonomy" id="933080"/>
    <lineage>
        <taxon>Bacteria</taxon>
        <taxon>Pseudomonadati</taxon>
        <taxon>Pseudomonadota</taxon>
        <taxon>Betaproteobacteria</taxon>
        <taxon>Burkholderiales</taxon>
        <taxon>Oxalobacteraceae</taxon>
        <taxon>Oxalobacter</taxon>
    </lineage>
</organism>
<dbReference type="InterPro" id="IPR036679">
    <property type="entry name" value="FlgN-like_sf"/>
</dbReference>
<name>A0A9E9LWE7_9BURK</name>
<accession>A0A9E9LWE7</accession>
<evidence type="ECO:0000256" key="3">
    <source>
        <dbReference type="ARBA" id="ARBA00022795"/>
    </source>
</evidence>
<comment type="similarity">
    <text evidence="2">Belongs to the FlgN family.</text>
</comment>
<protein>
    <submittedName>
        <fullName evidence="4">Flagellar protein FlgN</fullName>
    </submittedName>
</protein>
<reference evidence="4" key="1">
    <citation type="journal article" date="2022" name="Front. Microbiol.">
        <title>New perspectives on an old grouping: The genomic and phenotypic variability of Oxalobacter formigenes and the implications for calcium oxalate stone prevention.</title>
        <authorList>
            <person name="Chmiel J.A."/>
            <person name="Carr C."/>
            <person name="Stuivenberg G.A."/>
            <person name="Venema R."/>
            <person name="Chanyi R.M."/>
            <person name="Al K.F."/>
            <person name="Giguere D."/>
            <person name="Say H."/>
            <person name="Akouris P.P."/>
            <person name="Dominguez Romero S.A."/>
            <person name="Kwong A."/>
            <person name="Tai V."/>
            <person name="Koval S.F."/>
            <person name="Razvi H."/>
            <person name="Bjazevic J."/>
            <person name="Burton J.P."/>
        </authorList>
    </citation>
    <scope>NUCLEOTIDE SEQUENCE</scope>
    <source>
        <strain evidence="4">WoOx3</strain>
    </source>
</reference>
<keyword evidence="4" id="KW-0966">Cell projection</keyword>
<dbReference type="RefSeq" id="WP_269308521.1">
    <property type="nucleotide sequence ID" value="NZ_CP098242.1"/>
</dbReference>
<gene>
    <name evidence="4" type="ORF">NB640_09775</name>
</gene>
<keyword evidence="5" id="KW-1185">Reference proteome</keyword>
<dbReference type="KEGG" id="ovb:NB640_09775"/>
<keyword evidence="3" id="KW-1005">Bacterial flagellum biogenesis</keyword>